<protein>
    <submittedName>
        <fullName evidence="1">Uncharacterized protein</fullName>
    </submittedName>
</protein>
<feature type="non-terminal residue" evidence="1">
    <location>
        <position position="37"/>
    </location>
</feature>
<evidence type="ECO:0000313" key="2">
    <source>
        <dbReference type="Proteomes" id="UP000003536"/>
    </source>
</evidence>
<comment type="caution">
    <text evidence="1">The sequence shown here is derived from an EMBL/GenBank/DDBJ whole genome shotgun (WGS) entry which is preliminary data.</text>
</comment>
<evidence type="ECO:0000313" key="1">
    <source>
        <dbReference type="EMBL" id="EHD04552.1"/>
    </source>
</evidence>
<reference evidence="1 2" key="1">
    <citation type="journal article" date="2011" name="BMC Genomics">
        <title>Genome sequencing reveals diversification of virulence factor content and possible host adaptation in distinct subpopulations of Salmonella enterica.</title>
        <authorList>
            <person name="den Bakker H.C."/>
            <person name="Moreno Switt A.I."/>
            <person name="Govoni G."/>
            <person name="Cummings C.A."/>
            <person name="Ranieri M.L."/>
            <person name="Degoricija L."/>
            <person name="Hoelzer K."/>
            <person name="Rodriguez-Rivera L.D."/>
            <person name="Brown S."/>
            <person name="Bolchacova E."/>
            <person name="Furtado M.R."/>
            <person name="Wiedmann M."/>
        </authorList>
    </citation>
    <scope>NUCLEOTIDE SEQUENCE [LARGE SCALE GENOMIC DNA]</scope>
    <source>
        <strain evidence="1 2">A4-580</strain>
    </source>
</reference>
<organism evidence="1 2">
    <name type="scientific">Salmonella enterica subsp. enterica serovar Wandsworth str. A4-580</name>
    <dbReference type="NCBI Taxonomy" id="913086"/>
    <lineage>
        <taxon>Bacteria</taxon>
        <taxon>Pseudomonadati</taxon>
        <taxon>Pseudomonadota</taxon>
        <taxon>Gammaproteobacteria</taxon>
        <taxon>Enterobacterales</taxon>
        <taxon>Enterobacteriaceae</taxon>
        <taxon>Salmonella</taxon>
    </lineage>
</organism>
<proteinExistence type="predicted"/>
<dbReference type="Proteomes" id="UP000003536">
    <property type="component" value="Unassembled WGS sequence"/>
</dbReference>
<name>G5S9Q2_SALET</name>
<gene>
    <name evidence="1" type="ORF">LTSEWAN_1720</name>
</gene>
<dbReference type="AlphaFoldDB" id="G5S9Q2"/>
<dbReference type="EMBL" id="AFCX01000567">
    <property type="protein sequence ID" value="EHD04552.1"/>
    <property type="molecule type" value="Genomic_DNA"/>
</dbReference>
<sequence>MVIQMVVIKFIYLLIIKLTFRRKKGQHSKNQKLALRG</sequence>
<accession>G5S9Q2</accession>